<sequence length="289" mass="31781">MLELPCSSTIESNTIRWGKLGNGPALVAIHGTPFSSQVWRRIIPLLADRRTVYFFDLAGYGASEMRDGQDVSLGVQNRIFAALFKEWGLDRPDVLAHDFGGATALRAYYLDGLRYGSLTIFDAVALAPWGSPFVQHVRQHEAAFSGMPDYMHRALLKAYLQTAAHKPLSDEALDVYSGPWLGPVGQPAFYRQIAQMDQKYTDEVQGLYAPMDCPVQVLWGERDEWIPHDRGVTLAALISDKPLISVPDAGHLVQEDRPEAIVAAVLKQTSMPGNKPSASAGFPPPLPQP</sequence>
<dbReference type="PATRIC" id="fig|477184.5.peg.1770"/>
<dbReference type="PANTHER" id="PTHR46438">
    <property type="entry name" value="ALPHA/BETA-HYDROLASES SUPERFAMILY PROTEIN"/>
    <property type="match status" value="1"/>
</dbReference>
<dbReference type="SUPFAM" id="SSF53474">
    <property type="entry name" value="alpha/beta-Hydrolases"/>
    <property type="match status" value="1"/>
</dbReference>
<comment type="caution">
    <text evidence="2">The sequence shown here is derived from an EMBL/GenBank/DDBJ whole genome shotgun (WGS) entry which is preliminary data.</text>
</comment>
<dbReference type="EMBL" id="AGUF01000037">
    <property type="protein sequence ID" value="EHK66747.1"/>
    <property type="molecule type" value="Genomic_DNA"/>
</dbReference>
<evidence type="ECO:0000313" key="3">
    <source>
        <dbReference type="Proteomes" id="UP000003113"/>
    </source>
</evidence>
<reference evidence="2 3" key="1">
    <citation type="journal article" date="2012" name="J. Bacteriol.">
        <title>Genome sequence of the highly efficient arsenite-oxidizing bacterium Achromobacter arsenitoxydans SY8.</title>
        <authorList>
            <person name="Li X."/>
            <person name="Hu Y."/>
            <person name="Gong J."/>
            <person name="Lin Y."/>
            <person name="Johnstone L."/>
            <person name="Rensing C."/>
            <person name="Wang G."/>
        </authorList>
    </citation>
    <scope>NUCLEOTIDE SEQUENCE [LARGE SCALE GENOMIC DNA]</scope>
    <source>
        <strain evidence="2 3">SY8</strain>
    </source>
</reference>
<dbReference type="GO" id="GO:0016787">
    <property type="term" value="F:hydrolase activity"/>
    <property type="evidence" value="ECO:0007669"/>
    <property type="project" value="UniProtKB-KW"/>
</dbReference>
<dbReference type="InterPro" id="IPR000639">
    <property type="entry name" value="Epox_hydrolase-like"/>
</dbReference>
<dbReference type="RefSeq" id="WP_008161131.1">
    <property type="nucleotide sequence ID" value="NZ_AGUF01000037.1"/>
</dbReference>
<dbReference type="eggNOG" id="COG0596">
    <property type="taxonomic scope" value="Bacteria"/>
</dbReference>
<evidence type="ECO:0000313" key="2">
    <source>
        <dbReference type="EMBL" id="EHK66747.1"/>
    </source>
</evidence>
<name>H0F4U6_9BURK</name>
<dbReference type="STRING" id="477184.KYC_08940"/>
<gene>
    <name evidence="2" type="ORF">KYC_08940</name>
</gene>
<keyword evidence="2" id="KW-0378">Hydrolase</keyword>
<dbReference type="InterPro" id="IPR029058">
    <property type="entry name" value="AB_hydrolase_fold"/>
</dbReference>
<dbReference type="AlphaFoldDB" id="H0F4U6"/>
<organism evidence="2 3">
    <name type="scientific">Achromobacter arsenitoxydans SY8</name>
    <dbReference type="NCBI Taxonomy" id="477184"/>
    <lineage>
        <taxon>Bacteria</taxon>
        <taxon>Pseudomonadati</taxon>
        <taxon>Pseudomonadota</taxon>
        <taxon>Betaproteobacteria</taxon>
        <taxon>Burkholderiales</taxon>
        <taxon>Alcaligenaceae</taxon>
        <taxon>Achromobacter</taxon>
    </lineage>
</organism>
<keyword evidence="3" id="KW-1185">Reference proteome</keyword>
<feature type="domain" description="AB hydrolase-1" evidence="1">
    <location>
        <begin position="26"/>
        <end position="264"/>
    </location>
</feature>
<dbReference type="Pfam" id="PF12697">
    <property type="entry name" value="Abhydrolase_6"/>
    <property type="match status" value="1"/>
</dbReference>
<protein>
    <submittedName>
        <fullName evidence="2">Alpha/beta hydrolase fold protein</fullName>
    </submittedName>
</protein>
<dbReference type="PRINTS" id="PR00412">
    <property type="entry name" value="EPOXHYDRLASE"/>
</dbReference>
<proteinExistence type="predicted"/>
<evidence type="ECO:0000259" key="1">
    <source>
        <dbReference type="Pfam" id="PF12697"/>
    </source>
</evidence>
<dbReference type="InterPro" id="IPR000073">
    <property type="entry name" value="AB_hydrolase_1"/>
</dbReference>
<dbReference type="Proteomes" id="UP000003113">
    <property type="component" value="Unassembled WGS sequence"/>
</dbReference>
<dbReference type="PRINTS" id="PR00111">
    <property type="entry name" value="ABHYDROLASE"/>
</dbReference>
<dbReference type="Gene3D" id="3.40.50.1820">
    <property type="entry name" value="alpha/beta hydrolase"/>
    <property type="match status" value="1"/>
</dbReference>
<accession>H0F4U6</accession>
<dbReference type="OrthoDB" id="9799989at2"/>